<evidence type="ECO:0000256" key="3">
    <source>
        <dbReference type="ARBA" id="ARBA00007426"/>
    </source>
</evidence>
<dbReference type="GO" id="GO:0010008">
    <property type="term" value="C:endosome membrane"/>
    <property type="evidence" value="ECO:0007669"/>
    <property type="project" value="UniProtKB-SubCell"/>
</dbReference>
<dbReference type="PROSITE" id="PS50195">
    <property type="entry name" value="PX"/>
    <property type="match status" value="1"/>
</dbReference>
<feature type="compositionally biased region" description="Polar residues" evidence="10">
    <location>
        <begin position="122"/>
        <end position="136"/>
    </location>
</feature>
<proteinExistence type="inferred from homology"/>
<keyword evidence="4" id="KW-0926">Vacuole</keyword>
<accession>A0A9P8M5K2</accession>
<evidence type="ECO:0000256" key="8">
    <source>
        <dbReference type="ARBA" id="ARBA00033774"/>
    </source>
</evidence>
<dbReference type="PANTHER" id="PTHR10555:SF170">
    <property type="entry name" value="FI18122P1"/>
    <property type="match status" value="1"/>
</dbReference>
<evidence type="ECO:0000256" key="7">
    <source>
        <dbReference type="ARBA" id="ARBA00033728"/>
    </source>
</evidence>
<feature type="compositionally biased region" description="Low complexity" evidence="10">
    <location>
        <begin position="152"/>
        <end position="164"/>
    </location>
</feature>
<comment type="function">
    <text evidence="7">Recruits the lipid transfer protein VPS13 to endosomal and vacuolar membranes.</text>
</comment>
<feature type="compositionally biased region" description="Basic and acidic residues" evidence="10">
    <location>
        <begin position="78"/>
        <end position="91"/>
    </location>
</feature>
<evidence type="ECO:0000256" key="9">
    <source>
        <dbReference type="ARBA" id="ARBA00033785"/>
    </source>
</evidence>
<keyword evidence="13" id="KW-1185">Reference proteome</keyword>
<feature type="region of interest" description="Disordered" evidence="10">
    <location>
        <begin position="54"/>
        <end position="168"/>
    </location>
</feature>
<sequence length="329" mass="36437">MPACMNFRPLQRPRRCHLTSHRLSSVLVSRKVSTVLRPERGFGDDAISQLQFGAQQPSPSVARAHTPDIVGPRFTTRTRRDSCRNTHEPRLAHGRMASAVDQEQPVSGSQPDDETPALGFPTVNSDAATAPSSHKAQTLEDDDHVPQDTEDMMSSTMSNSSVASPPYWMNTHAHQRSTSNVSVESVLPADAIILQDNDTSEHQDRNNACWAKSVEVVNYTVVNGGATSVGAFVVWNVRVETLSVCFAPPLPSCSSSTVRACADDCRRRQGSYMNIRKRYSEFDEFRSQLVKSFPGFEGAVPSLPPKSVISKFRPNFLEKRRTGLQYFLK</sequence>
<dbReference type="Gene3D" id="3.30.1520.10">
    <property type="entry name" value="Phox-like domain"/>
    <property type="match status" value="1"/>
</dbReference>
<comment type="similarity">
    <text evidence="3">Belongs to the YPT35 family.</text>
</comment>
<dbReference type="Pfam" id="PF00787">
    <property type="entry name" value="PX"/>
    <property type="match status" value="1"/>
</dbReference>
<evidence type="ECO:0000256" key="6">
    <source>
        <dbReference type="ARBA" id="ARBA00023136"/>
    </source>
</evidence>
<dbReference type="GO" id="GO:0032266">
    <property type="term" value="F:phosphatidylinositol-3-phosphate binding"/>
    <property type="evidence" value="ECO:0007669"/>
    <property type="project" value="InterPro"/>
</dbReference>
<keyword evidence="5" id="KW-0967">Endosome</keyword>
<feature type="domain" description="PX" evidence="11">
    <location>
        <begin position="213"/>
        <end position="329"/>
    </location>
</feature>
<evidence type="ECO:0000259" key="11">
    <source>
        <dbReference type="PROSITE" id="PS50195"/>
    </source>
</evidence>
<evidence type="ECO:0000256" key="1">
    <source>
        <dbReference type="ARBA" id="ARBA00004148"/>
    </source>
</evidence>
<dbReference type="InterPro" id="IPR037917">
    <property type="entry name" value="Ypt35_PX"/>
</dbReference>
<dbReference type="PANTHER" id="PTHR10555">
    <property type="entry name" value="SORTING NEXIN"/>
    <property type="match status" value="1"/>
</dbReference>
<evidence type="ECO:0000313" key="13">
    <source>
        <dbReference type="Proteomes" id="UP000764110"/>
    </source>
</evidence>
<organism evidence="12 13">
    <name type="scientific">Metarhizium humberi</name>
    <dbReference type="NCBI Taxonomy" id="2596975"/>
    <lineage>
        <taxon>Eukaryota</taxon>
        <taxon>Fungi</taxon>
        <taxon>Dikarya</taxon>
        <taxon>Ascomycota</taxon>
        <taxon>Pezizomycotina</taxon>
        <taxon>Sordariomycetes</taxon>
        <taxon>Hypocreomycetidae</taxon>
        <taxon>Hypocreales</taxon>
        <taxon>Clavicipitaceae</taxon>
        <taxon>Metarhizium</taxon>
    </lineage>
</organism>
<dbReference type="AlphaFoldDB" id="A0A9P8M5K2"/>
<evidence type="ECO:0000256" key="2">
    <source>
        <dbReference type="ARBA" id="ARBA00004177"/>
    </source>
</evidence>
<evidence type="ECO:0000256" key="5">
    <source>
        <dbReference type="ARBA" id="ARBA00022753"/>
    </source>
</evidence>
<dbReference type="SUPFAM" id="SSF64268">
    <property type="entry name" value="PX domain"/>
    <property type="match status" value="1"/>
</dbReference>
<comment type="subcellular location">
    <subcellularLocation>
        <location evidence="2">Endosome</location>
    </subcellularLocation>
    <subcellularLocation>
        <location evidence="1">Vacuole membrane</location>
        <topology evidence="1">Peripheral membrane protein</topology>
    </subcellularLocation>
</comment>
<name>A0A9P8M5K2_9HYPO</name>
<evidence type="ECO:0000256" key="10">
    <source>
        <dbReference type="SAM" id="MobiDB-lite"/>
    </source>
</evidence>
<feature type="compositionally biased region" description="Acidic residues" evidence="10">
    <location>
        <begin position="139"/>
        <end position="151"/>
    </location>
</feature>
<dbReference type="EMBL" id="JACEFI010000018">
    <property type="protein sequence ID" value="KAH0593991.1"/>
    <property type="molecule type" value="Genomic_DNA"/>
</dbReference>
<dbReference type="GO" id="GO:0005774">
    <property type="term" value="C:vacuolar membrane"/>
    <property type="evidence" value="ECO:0007669"/>
    <property type="project" value="UniProtKB-SubCell"/>
</dbReference>
<evidence type="ECO:0000256" key="4">
    <source>
        <dbReference type="ARBA" id="ARBA00022554"/>
    </source>
</evidence>
<dbReference type="Proteomes" id="UP000764110">
    <property type="component" value="Unassembled WGS sequence"/>
</dbReference>
<evidence type="ECO:0000313" key="12">
    <source>
        <dbReference type="EMBL" id="KAH0593991.1"/>
    </source>
</evidence>
<dbReference type="InterPro" id="IPR001683">
    <property type="entry name" value="PX_dom"/>
</dbReference>
<reference evidence="12 13" key="1">
    <citation type="submission" date="2020-07" db="EMBL/GenBank/DDBJ databases">
        <title>Metarhizium humberi genome.</title>
        <authorList>
            <person name="Lysoe E."/>
        </authorList>
    </citation>
    <scope>NUCLEOTIDE SEQUENCE [LARGE SCALE GENOMIC DNA]</scope>
    <source>
        <strain evidence="12 13">ESALQ1638</strain>
    </source>
</reference>
<dbReference type="InterPro" id="IPR036871">
    <property type="entry name" value="PX_dom_sf"/>
</dbReference>
<dbReference type="CDD" id="cd07280">
    <property type="entry name" value="PX_YPT35"/>
    <property type="match status" value="1"/>
</dbReference>
<protein>
    <recommendedName>
        <fullName evidence="8">Endosomal/vacuolar adapter protein YPT35</fullName>
    </recommendedName>
    <alternativeName>
        <fullName evidence="9">PX domain-containing protein YPT35</fullName>
    </alternativeName>
</protein>
<comment type="caution">
    <text evidence="12">The sequence shown here is derived from an EMBL/GenBank/DDBJ whole genome shotgun (WGS) entry which is preliminary data.</text>
</comment>
<keyword evidence="6" id="KW-0472">Membrane</keyword>
<gene>
    <name evidence="12" type="ORF">MHUMG1_08314</name>
</gene>